<dbReference type="FunCoup" id="A0A517SDF9">
    <property type="interactions" value="141"/>
</dbReference>
<protein>
    <submittedName>
        <fullName evidence="2">Glucokinase</fullName>
        <ecNumber evidence="2">2.7.1.2</ecNumber>
    </submittedName>
</protein>
<dbReference type="Gene3D" id="3.30.420.40">
    <property type="match status" value="2"/>
</dbReference>
<dbReference type="PANTHER" id="PTHR18964">
    <property type="entry name" value="ROK (REPRESSOR, ORF, KINASE) FAMILY"/>
    <property type="match status" value="1"/>
</dbReference>
<dbReference type="EC" id="2.7.1.2" evidence="2"/>
<evidence type="ECO:0000313" key="2">
    <source>
        <dbReference type="EMBL" id="QDT54158.1"/>
    </source>
</evidence>
<reference evidence="2 3" key="1">
    <citation type="submission" date="2019-02" db="EMBL/GenBank/DDBJ databases">
        <title>Deep-cultivation of Planctomycetes and their phenomic and genomic characterization uncovers novel biology.</title>
        <authorList>
            <person name="Wiegand S."/>
            <person name="Jogler M."/>
            <person name="Boedeker C."/>
            <person name="Pinto D."/>
            <person name="Vollmers J."/>
            <person name="Rivas-Marin E."/>
            <person name="Kohn T."/>
            <person name="Peeters S.H."/>
            <person name="Heuer A."/>
            <person name="Rast P."/>
            <person name="Oberbeckmann S."/>
            <person name="Bunk B."/>
            <person name="Jeske O."/>
            <person name="Meyerdierks A."/>
            <person name="Storesund J.E."/>
            <person name="Kallscheuer N."/>
            <person name="Luecker S."/>
            <person name="Lage O.M."/>
            <person name="Pohl T."/>
            <person name="Merkel B.J."/>
            <person name="Hornburger P."/>
            <person name="Mueller R.-W."/>
            <person name="Bruemmer F."/>
            <person name="Labrenz M."/>
            <person name="Spormann A.M."/>
            <person name="Op den Camp H."/>
            <person name="Overmann J."/>
            <person name="Amann R."/>
            <person name="Jetten M.S.M."/>
            <person name="Mascher T."/>
            <person name="Medema M.H."/>
            <person name="Devos D.P."/>
            <person name="Kaster A.-K."/>
            <person name="Ovreas L."/>
            <person name="Rohde M."/>
            <person name="Galperin M.Y."/>
            <person name="Jogler C."/>
        </authorList>
    </citation>
    <scope>NUCLEOTIDE SEQUENCE [LARGE SCALE GENOMIC DNA]</scope>
    <source>
        <strain evidence="2 3">Pan44</strain>
    </source>
</reference>
<evidence type="ECO:0000256" key="1">
    <source>
        <dbReference type="ARBA" id="ARBA00006479"/>
    </source>
</evidence>
<dbReference type="InParanoid" id="A0A517SDF9"/>
<gene>
    <name evidence="2" type="primary">glcK_2</name>
    <name evidence="2" type="ORF">Pan44_21850</name>
</gene>
<dbReference type="CDD" id="cd23763">
    <property type="entry name" value="ASKHA_ATPase_ROK"/>
    <property type="match status" value="1"/>
</dbReference>
<keyword evidence="2" id="KW-0418">Kinase</keyword>
<dbReference type="AlphaFoldDB" id="A0A517SDF9"/>
<dbReference type="EMBL" id="CP036271">
    <property type="protein sequence ID" value="QDT54158.1"/>
    <property type="molecule type" value="Genomic_DNA"/>
</dbReference>
<dbReference type="InterPro" id="IPR000600">
    <property type="entry name" value="ROK"/>
</dbReference>
<evidence type="ECO:0000313" key="3">
    <source>
        <dbReference type="Proteomes" id="UP000315700"/>
    </source>
</evidence>
<dbReference type="Proteomes" id="UP000315700">
    <property type="component" value="Chromosome"/>
</dbReference>
<accession>A0A517SDF9</accession>
<proteinExistence type="inferred from homology"/>
<dbReference type="InterPro" id="IPR043129">
    <property type="entry name" value="ATPase_NBD"/>
</dbReference>
<organism evidence="2 3">
    <name type="scientific">Caulifigura coniformis</name>
    <dbReference type="NCBI Taxonomy" id="2527983"/>
    <lineage>
        <taxon>Bacteria</taxon>
        <taxon>Pseudomonadati</taxon>
        <taxon>Planctomycetota</taxon>
        <taxon>Planctomycetia</taxon>
        <taxon>Planctomycetales</taxon>
        <taxon>Planctomycetaceae</taxon>
        <taxon>Caulifigura</taxon>
    </lineage>
</organism>
<comment type="similarity">
    <text evidence="1">Belongs to the ROK (NagC/XylR) family.</text>
</comment>
<keyword evidence="3" id="KW-1185">Reference proteome</keyword>
<sequence>MAKTAADGCWVGFDLGGTKMLAQVYDNSLKLVGKDRKKTKPASDVSAGVARIVETIREALADAQIDASRLSGIGIGCPGPCDMEKGVMTAPPNLAWGDVEIGKVLTKEFGCPTAVINDVDSGMYGEYRFGAAKDAFCALGVFPGTGIGGGCIYRGEILRGHNITAMEIGHCQVVYNGPLCGCGQRGCLESVASRTAIAANAARAALRGDAPHLFEKAGTDLANIRSGALAESIKEGDKAVEVIVEEAARLIGLAVSTTINLLAADVVVLGGGLVEAMSDLFVTNVDKAARKRVMPPFKNAFKVVPAALGDDATAMGAAAWAQHVLADS</sequence>
<dbReference type="Pfam" id="PF00480">
    <property type="entry name" value="ROK"/>
    <property type="match status" value="1"/>
</dbReference>
<dbReference type="PANTHER" id="PTHR18964:SF149">
    <property type="entry name" value="BIFUNCTIONAL UDP-N-ACETYLGLUCOSAMINE 2-EPIMERASE_N-ACETYLMANNOSAMINE KINASE"/>
    <property type="match status" value="1"/>
</dbReference>
<dbReference type="GO" id="GO:0004340">
    <property type="term" value="F:glucokinase activity"/>
    <property type="evidence" value="ECO:0007669"/>
    <property type="project" value="UniProtKB-EC"/>
</dbReference>
<dbReference type="KEGG" id="ccos:Pan44_21850"/>
<dbReference type="RefSeq" id="WP_145029965.1">
    <property type="nucleotide sequence ID" value="NZ_CP036271.1"/>
</dbReference>
<dbReference type="SUPFAM" id="SSF53067">
    <property type="entry name" value="Actin-like ATPase domain"/>
    <property type="match status" value="1"/>
</dbReference>
<dbReference type="OrthoDB" id="9795247at2"/>
<name>A0A517SDF9_9PLAN</name>
<keyword evidence="2" id="KW-0808">Transferase</keyword>